<sequence length="342" mass="37343">MSPRKTHADQAKIDTSLVRELVAAQFPQWATLPLEPVDSAGLVNAIYRLGTDLSVRLPHRPSITDIVRREQAKLAALAPYLPVPIPSVEAIGSPTEAYPGEWSIHRWLTGTHPTPDALADPRGLATDLAAFILAFRQIDLPDRPPAYPGERRTRAPMSSMDSPTREAINELDGLIDTQAALTSWEESLAAPYDGHEVWVHSDLTPSNLLVSTEGRLTAVLDFETSGVGDPACDLFPAWYLLPANVHNEFRTTLNVDDPTWLRARGRVLSQALIVLHHFKDTNPALATYALHEPRCGPSRRSSYGCTQPATPATRDGDEWLMVQDPPRAASASCLSAATTTLS</sequence>
<keyword evidence="3" id="KW-0808">Transferase</keyword>
<dbReference type="GO" id="GO:0016740">
    <property type="term" value="F:transferase activity"/>
    <property type="evidence" value="ECO:0007669"/>
    <property type="project" value="UniProtKB-KW"/>
</dbReference>
<dbReference type="CDD" id="cd05155">
    <property type="entry name" value="APH_ChoK_like_1"/>
    <property type="match status" value="1"/>
</dbReference>
<protein>
    <submittedName>
        <fullName evidence="3">Aminoglycoside phosphotransferase family protein</fullName>
    </submittedName>
</protein>
<dbReference type="Gene3D" id="3.30.200.20">
    <property type="entry name" value="Phosphorylase Kinase, domain 1"/>
    <property type="match status" value="1"/>
</dbReference>
<evidence type="ECO:0000313" key="3">
    <source>
        <dbReference type="EMBL" id="TCC32412.1"/>
    </source>
</evidence>
<feature type="region of interest" description="Disordered" evidence="1">
    <location>
        <begin position="144"/>
        <end position="163"/>
    </location>
</feature>
<dbReference type="EMBL" id="SJKA01000006">
    <property type="protein sequence ID" value="TCC32412.1"/>
    <property type="molecule type" value="Genomic_DNA"/>
</dbReference>
<dbReference type="Proteomes" id="UP000292695">
    <property type="component" value="Unassembled WGS sequence"/>
</dbReference>
<reference evidence="3 4" key="1">
    <citation type="submission" date="2019-02" db="EMBL/GenBank/DDBJ databases">
        <title>Kribbella capetownensis sp. nov. and Kribbella speibonae sp. nov., isolated from soil.</title>
        <authorList>
            <person name="Curtis S.M."/>
            <person name="Norton I."/>
            <person name="Everest G.J."/>
            <person name="Meyers P.R."/>
        </authorList>
    </citation>
    <scope>NUCLEOTIDE SEQUENCE [LARGE SCALE GENOMIC DNA]</scope>
    <source>
        <strain evidence="3 4">DSM 27082</strain>
    </source>
</reference>
<dbReference type="InterPro" id="IPR051678">
    <property type="entry name" value="AGP_Transferase"/>
</dbReference>
<proteinExistence type="predicted"/>
<dbReference type="PANTHER" id="PTHR21310">
    <property type="entry name" value="AMINOGLYCOSIDE PHOSPHOTRANSFERASE-RELATED-RELATED"/>
    <property type="match status" value="1"/>
</dbReference>
<dbReference type="InterPro" id="IPR011009">
    <property type="entry name" value="Kinase-like_dom_sf"/>
</dbReference>
<gene>
    <name evidence="3" type="ORF">E0H50_19715</name>
</gene>
<evidence type="ECO:0000313" key="4">
    <source>
        <dbReference type="Proteomes" id="UP000292695"/>
    </source>
</evidence>
<accession>A0A4V2M3K8</accession>
<organism evidence="3 4">
    <name type="scientific">Kribbella sindirgiensis</name>
    <dbReference type="NCBI Taxonomy" id="1124744"/>
    <lineage>
        <taxon>Bacteria</taxon>
        <taxon>Bacillati</taxon>
        <taxon>Actinomycetota</taxon>
        <taxon>Actinomycetes</taxon>
        <taxon>Propionibacteriales</taxon>
        <taxon>Kribbellaceae</taxon>
        <taxon>Kribbella</taxon>
    </lineage>
</organism>
<dbReference type="Pfam" id="PF01636">
    <property type="entry name" value="APH"/>
    <property type="match status" value="1"/>
</dbReference>
<evidence type="ECO:0000259" key="2">
    <source>
        <dbReference type="Pfam" id="PF01636"/>
    </source>
</evidence>
<dbReference type="SUPFAM" id="SSF56112">
    <property type="entry name" value="Protein kinase-like (PK-like)"/>
    <property type="match status" value="1"/>
</dbReference>
<keyword evidence="4" id="KW-1185">Reference proteome</keyword>
<name>A0A4V2M3K8_9ACTN</name>
<dbReference type="AlphaFoldDB" id="A0A4V2M3K8"/>
<dbReference type="OrthoDB" id="9797603at2"/>
<comment type="caution">
    <text evidence="3">The sequence shown here is derived from an EMBL/GenBank/DDBJ whole genome shotgun (WGS) entry which is preliminary data.</text>
</comment>
<dbReference type="RefSeq" id="WP_131290490.1">
    <property type="nucleotide sequence ID" value="NZ_SJKA01000006.1"/>
</dbReference>
<dbReference type="PANTHER" id="PTHR21310:SF42">
    <property type="entry name" value="BIFUNCTIONAL AAC_APH"/>
    <property type="match status" value="1"/>
</dbReference>
<dbReference type="InterPro" id="IPR002575">
    <property type="entry name" value="Aminoglycoside_PTrfase"/>
</dbReference>
<evidence type="ECO:0000256" key="1">
    <source>
        <dbReference type="SAM" id="MobiDB-lite"/>
    </source>
</evidence>
<dbReference type="Gene3D" id="3.90.1200.10">
    <property type="match status" value="1"/>
</dbReference>
<feature type="domain" description="Aminoglycoside phosphotransferase" evidence="2">
    <location>
        <begin position="39"/>
        <end position="264"/>
    </location>
</feature>